<name>A0A0E9PG50_ANGAN</name>
<organism evidence="1">
    <name type="scientific">Anguilla anguilla</name>
    <name type="common">European freshwater eel</name>
    <name type="synonym">Muraena anguilla</name>
    <dbReference type="NCBI Taxonomy" id="7936"/>
    <lineage>
        <taxon>Eukaryota</taxon>
        <taxon>Metazoa</taxon>
        <taxon>Chordata</taxon>
        <taxon>Craniata</taxon>
        <taxon>Vertebrata</taxon>
        <taxon>Euteleostomi</taxon>
        <taxon>Actinopterygii</taxon>
        <taxon>Neopterygii</taxon>
        <taxon>Teleostei</taxon>
        <taxon>Anguilliformes</taxon>
        <taxon>Anguillidae</taxon>
        <taxon>Anguilla</taxon>
    </lineage>
</organism>
<reference evidence="1" key="2">
    <citation type="journal article" date="2015" name="Fish Shellfish Immunol.">
        <title>Early steps in the European eel (Anguilla anguilla)-Vibrio vulnificus interaction in the gills: Role of the RtxA13 toxin.</title>
        <authorList>
            <person name="Callol A."/>
            <person name="Pajuelo D."/>
            <person name="Ebbesson L."/>
            <person name="Teles M."/>
            <person name="MacKenzie S."/>
            <person name="Amaro C."/>
        </authorList>
    </citation>
    <scope>NUCLEOTIDE SEQUENCE</scope>
</reference>
<dbReference type="AlphaFoldDB" id="A0A0E9PG50"/>
<sequence length="21" mass="2402">MSQHLHCIAKTSRNLVKIKHG</sequence>
<accession>A0A0E9PG50</accession>
<dbReference type="EMBL" id="GBXM01105350">
    <property type="protein sequence ID" value="JAH03227.1"/>
    <property type="molecule type" value="Transcribed_RNA"/>
</dbReference>
<evidence type="ECO:0000313" key="1">
    <source>
        <dbReference type="EMBL" id="JAH03227.1"/>
    </source>
</evidence>
<reference evidence="1" key="1">
    <citation type="submission" date="2014-11" db="EMBL/GenBank/DDBJ databases">
        <authorList>
            <person name="Amaro Gonzalez C."/>
        </authorList>
    </citation>
    <scope>NUCLEOTIDE SEQUENCE</scope>
</reference>
<protein>
    <submittedName>
        <fullName evidence="1">Uncharacterized protein</fullName>
    </submittedName>
</protein>
<proteinExistence type="predicted"/>